<comment type="caution">
    <text evidence="3">The sequence shown here is derived from an EMBL/GenBank/DDBJ whole genome shotgun (WGS) entry which is preliminary data.</text>
</comment>
<dbReference type="Gene3D" id="3.90.70.80">
    <property type="match status" value="1"/>
</dbReference>
<dbReference type="CDD" id="cd22744">
    <property type="entry name" value="OTU"/>
    <property type="match status" value="1"/>
</dbReference>
<sequence length="428" mass="48438">MHNAKRIISEFVNYADMIEFMTVNEGKLGQSNSINFNSLALALPDPPKDLTEVTIAKPNDVPKSKIEKPFNMPKTIIAKPKDLPKQKNAKKIASTNDEGQKKEKNIVSRPPSPNGKPIEFELEVNEYTNGQLINKNTISGQWDKRNKKIIDEMLKNKKIAVKQLGPNQSTADILPLKTGPFETEFHFFSDSHANSQQSTVASTSKNKKSKKVPERLLKHSKSMSEFRTTQNANESTNLSQAFILNNNIMAKKINVYGDGNCLFRSFAVSLYDDDDGKAHKQLRKAAAESLIQFEQDQSRSSEDKNKMKAIIRANLSEGDSMSNYHNSIAEYATNYVSKNRNYAGVAECYALAIHLNRNVALVNSIQPTVIVLHSNFTQTDYNNITSDKYKQIWELVDDPIVIWHDGTEHFNSICLTNKKKKNTFWNFK</sequence>
<dbReference type="AlphaFoldDB" id="A0ABD2L7E9"/>
<organism evidence="3 4">
    <name type="scientific">Heterodera trifolii</name>
    <dbReference type="NCBI Taxonomy" id="157864"/>
    <lineage>
        <taxon>Eukaryota</taxon>
        <taxon>Metazoa</taxon>
        <taxon>Ecdysozoa</taxon>
        <taxon>Nematoda</taxon>
        <taxon>Chromadorea</taxon>
        <taxon>Rhabditida</taxon>
        <taxon>Tylenchina</taxon>
        <taxon>Tylenchomorpha</taxon>
        <taxon>Tylenchoidea</taxon>
        <taxon>Heteroderidae</taxon>
        <taxon>Heteroderinae</taxon>
        <taxon>Heterodera</taxon>
    </lineage>
</organism>
<accession>A0ABD2L7E9</accession>
<gene>
    <name evidence="3" type="ORF">niasHT_018054</name>
</gene>
<feature type="region of interest" description="Disordered" evidence="1">
    <location>
        <begin position="195"/>
        <end position="214"/>
    </location>
</feature>
<evidence type="ECO:0000313" key="3">
    <source>
        <dbReference type="EMBL" id="KAL3111180.1"/>
    </source>
</evidence>
<feature type="compositionally biased region" description="Polar residues" evidence="1">
    <location>
        <begin position="195"/>
        <end position="204"/>
    </location>
</feature>
<dbReference type="EMBL" id="JBICBT010000516">
    <property type="protein sequence ID" value="KAL3111180.1"/>
    <property type="molecule type" value="Genomic_DNA"/>
</dbReference>
<keyword evidence="4" id="KW-1185">Reference proteome</keyword>
<reference evidence="3 4" key="1">
    <citation type="submission" date="2024-10" db="EMBL/GenBank/DDBJ databases">
        <authorList>
            <person name="Kim D."/>
        </authorList>
    </citation>
    <scope>NUCLEOTIDE SEQUENCE [LARGE SCALE GENOMIC DNA]</scope>
    <source>
        <strain evidence="3">BH-2024</strain>
    </source>
</reference>
<dbReference type="Pfam" id="PF02338">
    <property type="entry name" value="OTU"/>
    <property type="match status" value="1"/>
</dbReference>
<proteinExistence type="predicted"/>
<dbReference type="SUPFAM" id="SSF54001">
    <property type="entry name" value="Cysteine proteinases"/>
    <property type="match status" value="1"/>
</dbReference>
<feature type="domain" description="OTU" evidence="2">
    <location>
        <begin position="250"/>
        <end position="416"/>
    </location>
</feature>
<evidence type="ECO:0000313" key="4">
    <source>
        <dbReference type="Proteomes" id="UP001620626"/>
    </source>
</evidence>
<feature type="region of interest" description="Disordered" evidence="1">
    <location>
        <begin position="83"/>
        <end position="117"/>
    </location>
</feature>
<dbReference type="InterPro" id="IPR038765">
    <property type="entry name" value="Papain-like_cys_pep_sf"/>
</dbReference>
<protein>
    <recommendedName>
        <fullName evidence="2">OTU domain-containing protein</fullName>
    </recommendedName>
</protein>
<dbReference type="PANTHER" id="PTHR12419:SF101">
    <property type="entry name" value="OTU DOMAIN-CONTAINING PROTEIN 1"/>
    <property type="match status" value="1"/>
</dbReference>
<dbReference type="InterPro" id="IPR003323">
    <property type="entry name" value="OTU_dom"/>
</dbReference>
<dbReference type="PANTHER" id="PTHR12419">
    <property type="entry name" value="OTU DOMAIN CONTAINING PROTEIN"/>
    <property type="match status" value="1"/>
</dbReference>
<evidence type="ECO:0000259" key="2">
    <source>
        <dbReference type="PROSITE" id="PS50802"/>
    </source>
</evidence>
<dbReference type="PROSITE" id="PS50802">
    <property type="entry name" value="OTU"/>
    <property type="match status" value="1"/>
</dbReference>
<dbReference type="InterPro" id="IPR050704">
    <property type="entry name" value="Peptidase_C85-like"/>
</dbReference>
<dbReference type="Proteomes" id="UP001620626">
    <property type="component" value="Unassembled WGS sequence"/>
</dbReference>
<evidence type="ECO:0000256" key="1">
    <source>
        <dbReference type="SAM" id="MobiDB-lite"/>
    </source>
</evidence>
<name>A0ABD2L7E9_9BILA</name>